<feature type="domain" description="HTH luxR-type" evidence="2">
    <location>
        <begin position="139"/>
        <end position="204"/>
    </location>
</feature>
<dbReference type="PANTHER" id="PTHR43214">
    <property type="entry name" value="TWO-COMPONENT RESPONSE REGULATOR"/>
    <property type="match status" value="1"/>
</dbReference>
<dbReference type="EMBL" id="BAAAQD010000028">
    <property type="protein sequence ID" value="GAA1559303.1"/>
    <property type="molecule type" value="Genomic_DNA"/>
</dbReference>
<dbReference type="InterPro" id="IPR039420">
    <property type="entry name" value="WalR-like"/>
</dbReference>
<reference evidence="3 4" key="1">
    <citation type="journal article" date="2019" name="Int. J. Syst. Evol. Microbiol.">
        <title>The Global Catalogue of Microorganisms (GCM) 10K type strain sequencing project: providing services to taxonomists for standard genome sequencing and annotation.</title>
        <authorList>
            <consortium name="The Broad Institute Genomics Platform"/>
            <consortium name="The Broad Institute Genome Sequencing Center for Infectious Disease"/>
            <person name="Wu L."/>
            <person name="Ma J."/>
        </authorList>
    </citation>
    <scope>NUCLEOTIDE SEQUENCE [LARGE SCALE GENOMIC DNA]</scope>
    <source>
        <strain evidence="3 4">JCM 15933</strain>
    </source>
</reference>
<sequence>MTGMRVLVISSTGNSLAELLRPCAGALDVRPLLHVLNGGRIDADLVVLHTHAPIRELTALATLPPPRPPVLVVAFAVVPGDVVPMLRAGARSLLVEGQYTRADLLDAARATADGHSRLSPVPLSIVVDHVQHRTADRAPALLHQPLTRREHEIMELIAAGEPNAAIATRLDLAEKTVRNRVSQIYLKLRVNNRTEAIVQWLSRTERRSG</sequence>
<dbReference type="Gene3D" id="3.40.50.2300">
    <property type="match status" value="1"/>
</dbReference>
<dbReference type="PROSITE" id="PS50043">
    <property type="entry name" value="HTH_LUXR_2"/>
    <property type="match status" value="1"/>
</dbReference>
<dbReference type="InterPro" id="IPR000792">
    <property type="entry name" value="Tscrpt_reg_LuxR_C"/>
</dbReference>
<protein>
    <recommendedName>
        <fullName evidence="2">HTH luxR-type domain-containing protein</fullName>
    </recommendedName>
</protein>
<dbReference type="Proteomes" id="UP001501470">
    <property type="component" value="Unassembled WGS sequence"/>
</dbReference>
<dbReference type="InterPro" id="IPR016032">
    <property type="entry name" value="Sig_transdc_resp-reg_C-effctor"/>
</dbReference>
<keyword evidence="1" id="KW-0238">DNA-binding</keyword>
<dbReference type="PRINTS" id="PR00038">
    <property type="entry name" value="HTHLUXR"/>
</dbReference>
<comment type="caution">
    <text evidence="3">The sequence shown here is derived from an EMBL/GenBank/DDBJ whole genome shotgun (WGS) entry which is preliminary data.</text>
</comment>
<dbReference type="SMART" id="SM00421">
    <property type="entry name" value="HTH_LUXR"/>
    <property type="match status" value="1"/>
</dbReference>
<evidence type="ECO:0000313" key="3">
    <source>
        <dbReference type="EMBL" id="GAA1559303.1"/>
    </source>
</evidence>
<proteinExistence type="predicted"/>
<dbReference type="SUPFAM" id="SSF46894">
    <property type="entry name" value="C-terminal effector domain of the bipartite response regulators"/>
    <property type="match status" value="1"/>
</dbReference>
<evidence type="ECO:0000256" key="1">
    <source>
        <dbReference type="ARBA" id="ARBA00023125"/>
    </source>
</evidence>
<dbReference type="Pfam" id="PF00196">
    <property type="entry name" value="GerE"/>
    <property type="match status" value="1"/>
</dbReference>
<keyword evidence="4" id="KW-1185">Reference proteome</keyword>
<evidence type="ECO:0000313" key="4">
    <source>
        <dbReference type="Proteomes" id="UP001501470"/>
    </source>
</evidence>
<organism evidence="3 4">
    <name type="scientific">Dactylosporangium maewongense</name>
    <dbReference type="NCBI Taxonomy" id="634393"/>
    <lineage>
        <taxon>Bacteria</taxon>
        <taxon>Bacillati</taxon>
        <taxon>Actinomycetota</taxon>
        <taxon>Actinomycetes</taxon>
        <taxon>Micromonosporales</taxon>
        <taxon>Micromonosporaceae</taxon>
        <taxon>Dactylosporangium</taxon>
    </lineage>
</organism>
<dbReference type="CDD" id="cd06170">
    <property type="entry name" value="LuxR_C_like"/>
    <property type="match status" value="1"/>
</dbReference>
<gene>
    <name evidence="3" type="ORF">GCM10009827_095380</name>
</gene>
<name>A0ABN2CMI2_9ACTN</name>
<accession>A0ABN2CMI2</accession>
<evidence type="ECO:0000259" key="2">
    <source>
        <dbReference type="PROSITE" id="PS50043"/>
    </source>
</evidence>